<dbReference type="EnsemblPlants" id="TraesCS3D02G443900.1">
    <property type="protein sequence ID" value="TraesCS3D02G443900.1"/>
    <property type="gene ID" value="TraesCS3D02G443900"/>
</dbReference>
<dbReference type="Gramene" id="TraesPARA_EIv1.0_1155180.1">
    <property type="protein sequence ID" value="TraesPARA_EIv1.0_1155180.1.CDS"/>
    <property type="gene ID" value="TraesPARA_EIv1.0_1155180"/>
</dbReference>
<dbReference type="Gramene" id="TraesSTA3D03G01964530.1">
    <property type="protein sequence ID" value="TraesSTA3D03G01964530.1"/>
    <property type="gene ID" value="TraesSTA3D03G01964530"/>
</dbReference>
<feature type="compositionally biased region" description="Polar residues" evidence="2">
    <location>
        <begin position="633"/>
        <end position="646"/>
    </location>
</feature>
<dbReference type="SMR" id="A0A3B6H064"/>
<dbReference type="Gramene" id="TraesNOR3D03G01995820.1">
    <property type="protein sequence ID" value="TraesNOR3D03G01995820.1"/>
    <property type="gene ID" value="TraesNOR3D03G01995820"/>
</dbReference>
<dbReference type="RefSeq" id="XP_044359301.1">
    <property type="nucleotide sequence ID" value="XM_044503366.1"/>
</dbReference>
<dbReference type="GeneID" id="123080439"/>
<dbReference type="Gramene" id="TraesCS3D02G443900.1">
    <property type="protein sequence ID" value="TraesCS3D02G443900.1"/>
    <property type="gene ID" value="TraesCS3D02G443900"/>
</dbReference>
<dbReference type="OMA" id="CHMSFEV"/>
<dbReference type="Gramene" id="TraesLAC3D03G01911150.1">
    <property type="protein sequence ID" value="TraesLAC3D03G01911150.1"/>
    <property type="gene ID" value="TraesLAC3D03G01911150"/>
</dbReference>
<keyword evidence="5" id="KW-1185">Reference proteome</keyword>
<dbReference type="Pfam" id="PF00651">
    <property type="entry name" value="BTB"/>
    <property type="match status" value="1"/>
</dbReference>
<dbReference type="Gramene" id="TraesCS3D03G0973900.1">
    <property type="protein sequence ID" value="TraesCS3D03G0973900.1.CDS"/>
    <property type="gene ID" value="TraesCS3D03G0973900"/>
</dbReference>
<dbReference type="Gramene" id="TraesSYM3D03G01993850.1">
    <property type="protein sequence ID" value="TraesSYM3D03G01993850.1"/>
    <property type="gene ID" value="TraesSYM3D03G01993850"/>
</dbReference>
<dbReference type="STRING" id="4565.A0A3B6H064"/>
<accession>A0A3B6H064</accession>
<dbReference type="PANTHER" id="PTHR47369:SF1">
    <property type="entry name" value="BTB_POZ DOMAIN-CONTAINING PROTEIN"/>
    <property type="match status" value="1"/>
</dbReference>
<evidence type="ECO:0000313" key="4">
    <source>
        <dbReference type="EnsemblPlants" id="TraesCS3D02G443900.1"/>
    </source>
</evidence>
<dbReference type="PROSITE" id="PS50097">
    <property type="entry name" value="BTB"/>
    <property type="match status" value="1"/>
</dbReference>
<evidence type="ECO:0000256" key="2">
    <source>
        <dbReference type="SAM" id="MobiDB-lite"/>
    </source>
</evidence>
<sequence length="818" mass="89458">MAAAQQPHPLPPVPAEGAAPLAAPAGAPRPYELAVAAAELRPVDCNLAALCDHVQAEGFGSGAFSDVVVEAMGATYRLHRLIISRSTYFRNMLHGPWREAGAPTVVLHIDDSNIDSEAIAIALAYLYGQPPKLNDNNAFRVLAAASFLDLQGLCTICTDFIISELWTSNFLQYQLFAESQDYGSHGERVRNACWGYLCQSATLELREVLPKLSSQTLHALLTSDELWVPNEEKRFELALFALLAKVTVSDVEVSGNENLDLMASSLTVDCSIGKGKGLMNETGEKQLMESELQNLKLHDNMASKAANNIIDVPNVVIPQDSTPQSIPQNAEASKRMENDISTGGPSAESTSYQFNENMWLSSEQTKNYFSRTSSSNGLVPCEWGRPTAPLWGGRVVGRRQVRCSRGSSSLSADEYNTFMNIFERGSLLYCNMSFDALLSVRKQLEEFEFPCKAVNDGLWLQMLLCHRVQAIVADTCRNCCLTSNSCACKQAYVSTHSHYRQEHDRTSASGTAGSIYLADGQGDGNGMFSPVRVNVRGAVDGLAGIGRGNSNVPGAAWAPTRYVFSRVPYGLGSRNGQQSFANDESEPRVDHNGDIPGDGLTALVNLSQESNASHHQAESIFEAGMQTRYSGAATVSTPGGSSLQMQESKEHEHGSSWESADNTAISLDMRTPLSHFPPFRFGVEFEDVHRLSDGQVKHSAEVFYAGSLWKVSVQAFNDEDPHGRRTLGLFLHRRKAELLDPLRKAHMYIDPREKVTARYQLICPSKREVMIFGSLKQAGTLLPKAPKGWGWRTAILFDELADLLQGGALRIAAVVQLV</sequence>
<dbReference type="OrthoDB" id="6359943at2759"/>
<feature type="compositionally biased region" description="Polar residues" evidence="2">
    <location>
        <begin position="320"/>
        <end position="331"/>
    </location>
</feature>
<dbReference type="SMART" id="SM00225">
    <property type="entry name" value="BTB"/>
    <property type="match status" value="1"/>
</dbReference>
<proteinExistence type="predicted"/>
<dbReference type="SUPFAM" id="SSF54695">
    <property type="entry name" value="POZ domain"/>
    <property type="match status" value="1"/>
</dbReference>
<dbReference type="Gramene" id="TraesLDM3D03G01967680.1">
    <property type="protein sequence ID" value="TraesLDM3D03G01967680.1"/>
    <property type="gene ID" value="TraesLDM3D03G01967680"/>
</dbReference>
<feature type="compositionally biased region" description="Polar residues" evidence="2">
    <location>
        <begin position="339"/>
        <end position="348"/>
    </location>
</feature>
<feature type="domain" description="BTB" evidence="3">
    <location>
        <begin position="65"/>
        <end position="135"/>
    </location>
</feature>
<organism evidence="4">
    <name type="scientific">Triticum aestivum</name>
    <name type="common">Wheat</name>
    <dbReference type="NCBI Taxonomy" id="4565"/>
    <lineage>
        <taxon>Eukaryota</taxon>
        <taxon>Viridiplantae</taxon>
        <taxon>Streptophyta</taxon>
        <taxon>Embryophyta</taxon>
        <taxon>Tracheophyta</taxon>
        <taxon>Spermatophyta</taxon>
        <taxon>Magnoliopsida</taxon>
        <taxon>Liliopsida</taxon>
        <taxon>Poales</taxon>
        <taxon>Poaceae</taxon>
        <taxon>BOP clade</taxon>
        <taxon>Pooideae</taxon>
        <taxon>Triticodae</taxon>
        <taxon>Triticeae</taxon>
        <taxon>Triticinae</taxon>
        <taxon>Triticum</taxon>
    </lineage>
</organism>
<dbReference type="Gramene" id="TraesJUL3D03G01987210.1">
    <property type="protein sequence ID" value="TraesJUL3D03G01987210.1"/>
    <property type="gene ID" value="TraesJUL3D03G01987210"/>
</dbReference>
<dbReference type="Gramene" id="TraesARI3D03G02003350.1">
    <property type="protein sequence ID" value="TraesARI3D03G02003350.1"/>
    <property type="gene ID" value="TraesARI3D03G02003350"/>
</dbReference>
<dbReference type="PANTHER" id="PTHR47369">
    <property type="entry name" value="BTB/POZ DOMAIN-CONTAINING PROTEIN"/>
    <property type="match status" value="1"/>
</dbReference>
<feature type="region of interest" description="Disordered" evidence="2">
    <location>
        <begin position="320"/>
        <end position="348"/>
    </location>
</feature>
<evidence type="ECO:0000256" key="1">
    <source>
        <dbReference type="ARBA" id="ARBA00004906"/>
    </source>
</evidence>
<dbReference type="InterPro" id="IPR000210">
    <property type="entry name" value="BTB/POZ_dom"/>
</dbReference>
<dbReference type="Gene3D" id="3.30.710.10">
    <property type="entry name" value="Potassium Channel Kv1.1, Chain A"/>
    <property type="match status" value="1"/>
</dbReference>
<dbReference type="Proteomes" id="UP000019116">
    <property type="component" value="Chromosome 3D"/>
</dbReference>
<dbReference type="InterPro" id="IPR011333">
    <property type="entry name" value="SKP1/BTB/POZ_sf"/>
</dbReference>
<protein>
    <recommendedName>
        <fullName evidence="3">BTB domain-containing protein</fullName>
    </recommendedName>
</protein>
<feature type="region of interest" description="Disordered" evidence="2">
    <location>
        <begin position="633"/>
        <end position="657"/>
    </location>
</feature>
<dbReference type="Gramene" id="TraesMAC3D03G01968400.1">
    <property type="protein sequence ID" value="TraesMAC3D03G01968400.1"/>
    <property type="gene ID" value="TraesMAC3D03G01968400"/>
</dbReference>
<gene>
    <name evidence="4" type="primary">LOC123080439</name>
</gene>
<dbReference type="AlphaFoldDB" id="A0A3B6H064"/>
<reference evidence="4" key="2">
    <citation type="submission" date="2018-10" db="UniProtKB">
        <authorList>
            <consortium name="EnsemblPlants"/>
        </authorList>
    </citation>
    <scope>IDENTIFICATION</scope>
</reference>
<dbReference type="Gramene" id="TraesCLE_scaffold_081961_01G000300.1">
    <property type="protein sequence ID" value="TraesCLE_scaffold_081961_01G000300.1"/>
    <property type="gene ID" value="TraesCLE_scaffold_081961_01G000300"/>
</dbReference>
<dbReference type="Gramene" id="TraesRN3D0101016000.1">
    <property type="protein sequence ID" value="TraesRN3D0101016000.1"/>
    <property type="gene ID" value="TraesRN3D0101016000"/>
</dbReference>
<evidence type="ECO:0000259" key="3">
    <source>
        <dbReference type="PROSITE" id="PS50097"/>
    </source>
</evidence>
<dbReference type="Gramene" id="TraesJAG3D03G01977350.1">
    <property type="protein sequence ID" value="TraesJAG3D03G01977350.1"/>
    <property type="gene ID" value="TraesJAG3D03G01977350"/>
</dbReference>
<comment type="pathway">
    <text evidence="1">Protein modification; protein ubiquitination.</text>
</comment>
<reference evidence="4" key="1">
    <citation type="submission" date="2018-08" db="EMBL/GenBank/DDBJ databases">
        <authorList>
            <person name="Rossello M."/>
        </authorList>
    </citation>
    <scope>NUCLEOTIDE SEQUENCE [LARGE SCALE GENOMIC DNA]</scope>
    <source>
        <strain evidence="4">cv. Chinese Spring</strain>
    </source>
</reference>
<name>A0A3B6H064_WHEAT</name>
<evidence type="ECO:0000313" key="5">
    <source>
        <dbReference type="Proteomes" id="UP000019116"/>
    </source>
</evidence>
<dbReference type="GO" id="GO:0000151">
    <property type="term" value="C:ubiquitin ligase complex"/>
    <property type="evidence" value="ECO:0000318"/>
    <property type="project" value="GO_Central"/>
</dbReference>